<feature type="transmembrane region" description="Helical" evidence="7">
    <location>
        <begin position="407"/>
        <end position="429"/>
    </location>
</feature>
<name>A0A1Z4EU43_9MYCO</name>
<keyword evidence="10" id="KW-1185">Reference proteome</keyword>
<evidence type="ECO:0000256" key="1">
    <source>
        <dbReference type="ARBA" id="ARBA00004651"/>
    </source>
</evidence>
<dbReference type="InterPro" id="IPR050250">
    <property type="entry name" value="Macrolide_Exporter_MacB"/>
</dbReference>
<organism evidence="9 10">
    <name type="scientific">[Mycobacterium] stephanolepidis</name>
    <dbReference type="NCBI Taxonomy" id="1520670"/>
    <lineage>
        <taxon>Bacteria</taxon>
        <taxon>Bacillati</taxon>
        <taxon>Actinomycetota</taxon>
        <taxon>Actinomycetes</taxon>
        <taxon>Mycobacteriales</taxon>
        <taxon>Mycobacteriaceae</taxon>
        <taxon>Mycobacteroides</taxon>
    </lineage>
</organism>
<feature type="transmembrane region" description="Helical" evidence="7">
    <location>
        <begin position="435"/>
        <end position="465"/>
    </location>
</feature>
<evidence type="ECO:0000256" key="7">
    <source>
        <dbReference type="SAM" id="Phobius"/>
    </source>
</evidence>
<reference evidence="9 10" key="2">
    <citation type="journal article" date="2017" name="Int. J. Syst. Evol. Microbiol.">
        <title>Mycobacterium stephanolepidis sp. nov., a rapidly growing species related to Mycobacterium chelonae, isolated from marine teleost fish, Stephanolepis cirrhifer.</title>
        <authorList>
            <person name="Fukano H."/>
            <person name="Wada S."/>
            <person name="Kurata O."/>
            <person name="Katayama K."/>
            <person name="Fujiwara N."/>
            <person name="Hoshino Y."/>
        </authorList>
    </citation>
    <scope>NUCLEOTIDE SEQUENCE [LARGE SCALE GENOMIC DNA]</scope>
    <source>
        <strain evidence="9 10">NJB0901</strain>
    </source>
</reference>
<dbReference type="PANTHER" id="PTHR30572">
    <property type="entry name" value="MEMBRANE COMPONENT OF TRANSPORTER-RELATED"/>
    <property type="match status" value="1"/>
</dbReference>
<comment type="similarity">
    <text evidence="6">Belongs to the ABC-4 integral membrane protein family.</text>
</comment>
<proteinExistence type="inferred from homology"/>
<dbReference type="GO" id="GO:0005886">
    <property type="term" value="C:plasma membrane"/>
    <property type="evidence" value="ECO:0007669"/>
    <property type="project" value="UniProtKB-SubCell"/>
</dbReference>
<evidence type="ECO:0000256" key="5">
    <source>
        <dbReference type="ARBA" id="ARBA00023136"/>
    </source>
</evidence>
<dbReference type="Pfam" id="PF02687">
    <property type="entry name" value="FtsX"/>
    <property type="match status" value="2"/>
</dbReference>
<sequence>MSGGGREEQHGPGATIAAAASRLRVFSLRELTVHRRRTIASIAVMAVSAMYLVAIFGIFGSITGSVNRLADGVAGVAALEVSGITDAGFPEAVLADVAKVPGVATAAPMIRMSAPTDAEPVLLFGADDRSAALEGALKDAVGVKVDAPSRTAAGVQIGPSVGHTKGDTFRLGSGSVTVAEVLQGKQLADLNGGHYVLAALPLAQEVTGRQGQLDSILVTTTPGADLAAVRDGVTAAVNGRAIVADPSLRAVRAGDGVKLMNYMALMGAAVALVVGAFLIYTTMTMAIAQRRPVISMLRAIGGRRVTIIRDMLAEAAILGLIGGAIGSALGILLGRKAIGRLPPTVTQGLEARIEYWLPDYAIPAAVAATVLTSVTASAMAARQVYKVSPIEALAPVGVSVADNVPRWLRIASGVVAAAVLAASMLTVFYQAGSLAFVAIAALFVAEIALGFALAGPIVSATATVARVFGSPGALAAPTVQRAPRRVWATVMTVLIAVVTTVVITGTNNDMIRSARAIFAPVADVDVWVSANSPDRYPTDVLPQGLTEKVAAVRGVANVVEGASGFAVIGGTRVMLDGFSPGTHDPLFRALDGRVRQDVLAGRGVVLSQNLGKTLGVRVGDELELQTPHGPQRTPVLALVPYFSTVIGTVGMSLDRMRAWFDRPGTTTLQVTAVEGADRGQLLAGVRGAVPAPNYVYDGRTALAGLEAPLHQSMLIANAVWIIVVFVAAVALLNTLTLSVLERRREIGVLRAMGSSRRYTLGMVLAEAAAIGLVGGVAGLLIGVVDQWLFSLVSGTIMNFDVTFRPSPMAVAFTVGALAISLLGSVPPARRAARLNIIEAISVE</sequence>
<keyword evidence="3 7" id="KW-0812">Transmembrane</keyword>
<feature type="transmembrane region" description="Helical" evidence="7">
    <location>
        <begin position="486"/>
        <end position="505"/>
    </location>
</feature>
<feature type="transmembrane region" description="Helical" evidence="7">
    <location>
        <begin position="760"/>
        <end position="788"/>
    </location>
</feature>
<dbReference type="GO" id="GO:0022857">
    <property type="term" value="F:transmembrane transporter activity"/>
    <property type="evidence" value="ECO:0007669"/>
    <property type="project" value="TreeGrafter"/>
</dbReference>
<feature type="transmembrane region" description="Helical" evidence="7">
    <location>
        <begin position="808"/>
        <end position="825"/>
    </location>
</feature>
<feature type="transmembrane region" description="Helical" evidence="7">
    <location>
        <begin position="39"/>
        <end position="59"/>
    </location>
</feature>
<dbReference type="InterPro" id="IPR003838">
    <property type="entry name" value="ABC3_permease_C"/>
</dbReference>
<dbReference type="EMBL" id="AP018165">
    <property type="protein sequence ID" value="BAX96464.1"/>
    <property type="molecule type" value="Genomic_DNA"/>
</dbReference>
<feature type="transmembrane region" description="Helical" evidence="7">
    <location>
        <begin position="312"/>
        <end position="333"/>
    </location>
</feature>
<reference evidence="10" key="1">
    <citation type="journal article" date="2017" name="Genome Announc.">
        <title>Complete Genome Sequence of Mycobacterium stephanolepidis.</title>
        <authorList>
            <person name="Fukano H."/>
            <person name="Yoshida M."/>
            <person name="Katayama Y."/>
            <person name="Omatsu T."/>
            <person name="Mizutani T."/>
            <person name="Kurata O."/>
            <person name="Wada S."/>
            <person name="Hoshino Y."/>
        </authorList>
    </citation>
    <scope>NUCLEOTIDE SEQUENCE [LARGE SCALE GENOMIC DNA]</scope>
    <source>
        <strain evidence="10">NJB0901</strain>
    </source>
</reference>
<dbReference type="AlphaFoldDB" id="A0A1Z4EU43"/>
<gene>
    <name evidence="9" type="ORF">MSTE_01133</name>
</gene>
<evidence type="ECO:0000256" key="2">
    <source>
        <dbReference type="ARBA" id="ARBA00022475"/>
    </source>
</evidence>
<feature type="transmembrane region" description="Helical" evidence="7">
    <location>
        <begin position="718"/>
        <end position="740"/>
    </location>
</feature>
<keyword evidence="5 7" id="KW-0472">Membrane</keyword>
<keyword evidence="2" id="KW-1003">Cell membrane</keyword>
<evidence type="ECO:0000256" key="6">
    <source>
        <dbReference type="ARBA" id="ARBA00038076"/>
    </source>
</evidence>
<evidence type="ECO:0000313" key="10">
    <source>
        <dbReference type="Proteomes" id="UP000217954"/>
    </source>
</evidence>
<feature type="domain" description="ABC3 transporter permease C-terminal" evidence="8">
    <location>
        <begin position="719"/>
        <end position="836"/>
    </location>
</feature>
<evidence type="ECO:0000256" key="3">
    <source>
        <dbReference type="ARBA" id="ARBA00022692"/>
    </source>
</evidence>
<dbReference type="PANTHER" id="PTHR30572:SF4">
    <property type="entry name" value="ABC TRANSPORTER PERMEASE YTRF"/>
    <property type="match status" value="1"/>
</dbReference>
<feature type="transmembrane region" description="Helical" evidence="7">
    <location>
        <begin position="262"/>
        <end position="288"/>
    </location>
</feature>
<comment type="subcellular location">
    <subcellularLocation>
        <location evidence="1">Cell membrane</location>
        <topology evidence="1">Multi-pass membrane protein</topology>
    </subcellularLocation>
</comment>
<evidence type="ECO:0000313" key="9">
    <source>
        <dbReference type="EMBL" id="BAX96464.1"/>
    </source>
</evidence>
<evidence type="ECO:0000259" key="8">
    <source>
        <dbReference type="Pfam" id="PF02687"/>
    </source>
</evidence>
<accession>A0A1Z4EU43</accession>
<dbReference type="KEGG" id="mste:MSTE_01133"/>
<evidence type="ECO:0000256" key="4">
    <source>
        <dbReference type="ARBA" id="ARBA00022989"/>
    </source>
</evidence>
<keyword evidence="4 7" id="KW-1133">Transmembrane helix</keyword>
<dbReference type="Proteomes" id="UP000217954">
    <property type="component" value="Chromosome"/>
</dbReference>
<feature type="domain" description="ABC3 transporter permease C-terminal" evidence="8">
    <location>
        <begin position="267"/>
        <end position="382"/>
    </location>
</feature>
<protein>
    <submittedName>
        <fullName evidence="9">ABC transporter permease</fullName>
    </submittedName>
</protein>